<sequence length="78" mass="8138">MRPTFASSTAGRPTSTALSTLTSVQCHCSPPAHLGPESVANETQANFISMKVKSPGWREGAELTPDRLDAPEASIIAG</sequence>
<comment type="caution">
    <text evidence="2">The sequence shown here is derived from an EMBL/GenBank/DDBJ whole genome shotgun (WGS) entry which is preliminary data.</text>
</comment>
<evidence type="ECO:0000256" key="1">
    <source>
        <dbReference type="SAM" id="MobiDB-lite"/>
    </source>
</evidence>
<feature type="region of interest" description="Disordered" evidence="1">
    <location>
        <begin position="57"/>
        <end position="78"/>
    </location>
</feature>
<reference evidence="2 3" key="1">
    <citation type="journal article" date="2015" name="Sci. Rep.">
        <title>Chromosome-level genome map provides insights into diverse defense mechanisms in the medicinal fungus Ganoderma sinense.</title>
        <authorList>
            <person name="Zhu Y."/>
            <person name="Xu J."/>
            <person name="Sun C."/>
            <person name="Zhou S."/>
            <person name="Xu H."/>
            <person name="Nelson D.R."/>
            <person name="Qian J."/>
            <person name="Song J."/>
            <person name="Luo H."/>
            <person name="Xiang L."/>
            <person name="Li Y."/>
            <person name="Xu Z."/>
            <person name="Ji A."/>
            <person name="Wang L."/>
            <person name="Lu S."/>
            <person name="Hayward A."/>
            <person name="Sun W."/>
            <person name="Li X."/>
            <person name="Schwartz D.C."/>
            <person name="Wang Y."/>
            <person name="Chen S."/>
        </authorList>
    </citation>
    <scope>NUCLEOTIDE SEQUENCE [LARGE SCALE GENOMIC DNA]</scope>
    <source>
        <strain evidence="2 3">ZZ0214-1</strain>
    </source>
</reference>
<evidence type="ECO:0000313" key="2">
    <source>
        <dbReference type="EMBL" id="PIL27113.1"/>
    </source>
</evidence>
<accession>A0A2G8S012</accession>
<protein>
    <submittedName>
        <fullName evidence="2">Uncharacterized protein</fullName>
    </submittedName>
</protein>
<keyword evidence="3" id="KW-1185">Reference proteome</keyword>
<feature type="compositionally biased region" description="Basic and acidic residues" evidence="1">
    <location>
        <begin position="59"/>
        <end position="70"/>
    </location>
</feature>
<dbReference type="AlphaFoldDB" id="A0A2G8S012"/>
<dbReference type="EMBL" id="AYKW01000034">
    <property type="protein sequence ID" value="PIL27113.1"/>
    <property type="molecule type" value="Genomic_DNA"/>
</dbReference>
<dbReference type="Proteomes" id="UP000230002">
    <property type="component" value="Unassembled WGS sequence"/>
</dbReference>
<name>A0A2G8S012_9APHY</name>
<evidence type="ECO:0000313" key="3">
    <source>
        <dbReference type="Proteomes" id="UP000230002"/>
    </source>
</evidence>
<gene>
    <name evidence="2" type="ORF">GSI_10254</name>
</gene>
<proteinExistence type="predicted"/>
<organism evidence="2 3">
    <name type="scientific">Ganoderma sinense ZZ0214-1</name>
    <dbReference type="NCBI Taxonomy" id="1077348"/>
    <lineage>
        <taxon>Eukaryota</taxon>
        <taxon>Fungi</taxon>
        <taxon>Dikarya</taxon>
        <taxon>Basidiomycota</taxon>
        <taxon>Agaricomycotina</taxon>
        <taxon>Agaricomycetes</taxon>
        <taxon>Polyporales</taxon>
        <taxon>Polyporaceae</taxon>
        <taxon>Ganoderma</taxon>
    </lineage>
</organism>